<gene>
    <name evidence="1" type="ORF">PAPYR_12132</name>
</gene>
<accession>A0ABQ8U2F0</accession>
<dbReference type="Proteomes" id="UP001141327">
    <property type="component" value="Unassembled WGS sequence"/>
</dbReference>
<evidence type="ECO:0000313" key="2">
    <source>
        <dbReference type="Proteomes" id="UP001141327"/>
    </source>
</evidence>
<proteinExistence type="predicted"/>
<sequence length="75" mass="8427">MVLETLSPRIFAFDKICTTDFRPYDGPQEVDERRPSDSILLPGKEGLVKPGVRKPPSRGLGQVGGIISWWWGWSV</sequence>
<protein>
    <submittedName>
        <fullName evidence="1">Uncharacterized protein</fullName>
    </submittedName>
</protein>
<organism evidence="1 2">
    <name type="scientific">Paratrimastix pyriformis</name>
    <dbReference type="NCBI Taxonomy" id="342808"/>
    <lineage>
        <taxon>Eukaryota</taxon>
        <taxon>Metamonada</taxon>
        <taxon>Preaxostyla</taxon>
        <taxon>Paratrimastigidae</taxon>
        <taxon>Paratrimastix</taxon>
    </lineage>
</organism>
<evidence type="ECO:0000313" key="1">
    <source>
        <dbReference type="EMBL" id="KAJ4453404.1"/>
    </source>
</evidence>
<name>A0ABQ8U2F0_9EUKA</name>
<comment type="caution">
    <text evidence="1">The sequence shown here is derived from an EMBL/GenBank/DDBJ whole genome shotgun (WGS) entry which is preliminary data.</text>
</comment>
<reference evidence="1" key="1">
    <citation type="journal article" date="2022" name="bioRxiv">
        <title>Genomics of Preaxostyla Flagellates Illuminates Evolutionary Transitions and the Path Towards Mitochondrial Loss.</title>
        <authorList>
            <person name="Novak L.V.F."/>
            <person name="Treitli S.C."/>
            <person name="Pyrih J."/>
            <person name="Halakuc P."/>
            <person name="Pipaliya S.V."/>
            <person name="Vacek V."/>
            <person name="Brzon O."/>
            <person name="Soukal P."/>
            <person name="Eme L."/>
            <person name="Dacks J.B."/>
            <person name="Karnkowska A."/>
            <person name="Elias M."/>
            <person name="Hampl V."/>
        </authorList>
    </citation>
    <scope>NUCLEOTIDE SEQUENCE</scope>
    <source>
        <strain evidence="1">RCP-MX</strain>
    </source>
</reference>
<keyword evidence="2" id="KW-1185">Reference proteome</keyword>
<dbReference type="EMBL" id="JAPMOS010000267">
    <property type="protein sequence ID" value="KAJ4453404.1"/>
    <property type="molecule type" value="Genomic_DNA"/>
</dbReference>